<evidence type="ECO:0000256" key="1">
    <source>
        <dbReference type="ARBA" id="ARBA00022448"/>
    </source>
</evidence>
<feature type="domain" description="ABC transporter" evidence="9">
    <location>
        <begin position="1"/>
        <end position="234"/>
    </location>
</feature>
<dbReference type="PANTHER" id="PTHR42781:SF4">
    <property type="entry name" value="SPERMIDINE_PUTRESCINE IMPORT ATP-BINDING PROTEIN POTA"/>
    <property type="match status" value="1"/>
</dbReference>
<proteinExistence type="predicted"/>
<dbReference type="InterPro" id="IPR027417">
    <property type="entry name" value="P-loop_NTPase"/>
</dbReference>
<dbReference type="Pfam" id="PF00005">
    <property type="entry name" value="ABC_tran"/>
    <property type="match status" value="1"/>
</dbReference>
<dbReference type="InterPro" id="IPR015853">
    <property type="entry name" value="ABC_transpr_FbpC"/>
</dbReference>
<dbReference type="InterPro" id="IPR003593">
    <property type="entry name" value="AAA+_ATPase"/>
</dbReference>
<reference evidence="11" key="1">
    <citation type="submission" date="2015-11" db="EMBL/GenBank/DDBJ databases">
        <title>Complete genome sequence of a polyethylene-glycol degrader Sphingopyxis macrogoltabida 203N (NBRC 111659).</title>
        <authorList>
            <person name="Yoshiyuki O."/>
            <person name="Shouta N."/>
            <person name="Nagata Y."/>
            <person name="Numata M."/>
            <person name="Tsuchikane K."/>
            <person name="Hosoyama A."/>
            <person name="Yamazoe A."/>
            <person name="Tsuda M."/>
            <person name="Fujita N."/>
            <person name="Kawai F."/>
        </authorList>
    </citation>
    <scope>NUCLEOTIDE SEQUENCE [LARGE SCALE GENOMIC DNA]</scope>
    <source>
        <strain evidence="11">203N</strain>
        <plasmid evidence="11">unnamed2</plasmid>
    </source>
</reference>
<reference evidence="10 11" key="2">
    <citation type="journal article" date="2016" name="Genome Announc.">
        <title>Complete Genome Sequence of Sphingopyxis macrogoltabida Strain 203N (NBRC 111659), a Polyethylene Glycol Degrader.</title>
        <authorList>
            <person name="Ohtsubo Y."/>
            <person name="Nonoyama S."/>
            <person name="Nagata Y."/>
            <person name="Numata M."/>
            <person name="Tsuchikane K."/>
            <person name="Hosoyama A."/>
            <person name="Yamazoe A."/>
            <person name="Tsuda M."/>
            <person name="Fujita N."/>
            <person name="Kawai F."/>
        </authorList>
    </citation>
    <scope>NUCLEOTIDE SEQUENCE [LARGE SCALE GENOMIC DNA]</scope>
    <source>
        <strain evidence="10 11">203N</strain>
    </source>
</reference>
<dbReference type="CDD" id="cd03259">
    <property type="entry name" value="ABC_Carb_Solutes_like"/>
    <property type="match status" value="1"/>
</dbReference>
<keyword evidence="2" id="KW-1003">Cell membrane</keyword>
<keyword evidence="11" id="KW-1185">Reference proteome</keyword>
<evidence type="ECO:0000256" key="3">
    <source>
        <dbReference type="ARBA" id="ARBA00022496"/>
    </source>
</evidence>
<dbReference type="GO" id="GO:0005524">
    <property type="term" value="F:ATP binding"/>
    <property type="evidence" value="ECO:0007669"/>
    <property type="project" value="UniProtKB-KW"/>
</dbReference>
<evidence type="ECO:0000256" key="8">
    <source>
        <dbReference type="ARBA" id="ARBA00023136"/>
    </source>
</evidence>
<evidence type="ECO:0000313" key="11">
    <source>
        <dbReference type="Proteomes" id="UP000076088"/>
    </source>
</evidence>
<dbReference type="GO" id="GO:0015408">
    <property type="term" value="F:ABC-type ferric iron transporter activity"/>
    <property type="evidence" value="ECO:0007669"/>
    <property type="project" value="InterPro"/>
</dbReference>
<dbReference type="EMBL" id="CP013346">
    <property type="protein sequence ID" value="AMU92945.1"/>
    <property type="molecule type" value="Genomic_DNA"/>
</dbReference>
<dbReference type="GO" id="GO:0016020">
    <property type="term" value="C:membrane"/>
    <property type="evidence" value="ECO:0007669"/>
    <property type="project" value="InterPro"/>
</dbReference>
<evidence type="ECO:0000256" key="2">
    <source>
        <dbReference type="ARBA" id="ARBA00022475"/>
    </source>
</evidence>
<keyword evidence="7" id="KW-0406">Ion transport</keyword>
<keyword evidence="6" id="KW-0408">Iron</keyword>
<name>A0AAC9FI16_SPHMC</name>
<sequence>MDQASLKYGTRTAVSDVSLTIETGEVLCLLGPSGCGKSSLVRLALGLTPPSSGRVFVDEREASANGRIIVPPEQRGLSVVFQDLGLWPHLSVEAHLRFVLASRRIARSEREGAIERTLAAVELLDRRRCYPAELSGGERQRLAIARALVVRPRLVLLDEPLSNLDLVLRRELIELFRRLFAELQASVLYITHDIREAALLGDRVAVMEHGRLVATGMLSELRSLESPIVRELLDSPAGDVASTAP</sequence>
<evidence type="ECO:0000259" key="9">
    <source>
        <dbReference type="PROSITE" id="PS50893"/>
    </source>
</evidence>
<dbReference type="Gene3D" id="3.40.50.300">
    <property type="entry name" value="P-loop containing nucleotide triphosphate hydrolases"/>
    <property type="match status" value="1"/>
</dbReference>
<keyword evidence="8" id="KW-0472">Membrane</keyword>
<dbReference type="PROSITE" id="PS00211">
    <property type="entry name" value="ABC_TRANSPORTER_1"/>
    <property type="match status" value="1"/>
</dbReference>
<dbReference type="SMART" id="SM00382">
    <property type="entry name" value="AAA"/>
    <property type="match status" value="1"/>
</dbReference>
<dbReference type="InterPro" id="IPR050093">
    <property type="entry name" value="ABC_SmlMolc_Importer"/>
</dbReference>
<geneLocation type="plasmid" evidence="10 11">
    <name>unnamed2</name>
</geneLocation>
<accession>A0AAC9FI16</accession>
<evidence type="ECO:0000256" key="6">
    <source>
        <dbReference type="ARBA" id="ARBA00023004"/>
    </source>
</evidence>
<evidence type="ECO:0000256" key="7">
    <source>
        <dbReference type="ARBA" id="ARBA00023065"/>
    </source>
</evidence>
<protein>
    <recommendedName>
        <fullName evidence="9">ABC transporter domain-containing protein</fullName>
    </recommendedName>
</protein>
<dbReference type="SUPFAM" id="SSF52540">
    <property type="entry name" value="P-loop containing nucleoside triphosphate hydrolases"/>
    <property type="match status" value="1"/>
</dbReference>
<keyword evidence="3" id="KW-0410">Iron transport</keyword>
<evidence type="ECO:0000256" key="4">
    <source>
        <dbReference type="ARBA" id="ARBA00022741"/>
    </source>
</evidence>
<dbReference type="PROSITE" id="PS50893">
    <property type="entry name" value="ABC_TRANSPORTER_2"/>
    <property type="match status" value="1"/>
</dbReference>
<organism evidence="10 11">
    <name type="scientific">Sphingopyxis macrogoltabida</name>
    <name type="common">Sphingomonas macrogoltabidus</name>
    <dbReference type="NCBI Taxonomy" id="33050"/>
    <lineage>
        <taxon>Bacteria</taxon>
        <taxon>Pseudomonadati</taxon>
        <taxon>Pseudomonadota</taxon>
        <taxon>Alphaproteobacteria</taxon>
        <taxon>Sphingomonadales</taxon>
        <taxon>Sphingomonadaceae</taxon>
        <taxon>Sphingopyxis</taxon>
    </lineage>
</organism>
<keyword evidence="5" id="KW-0067">ATP-binding</keyword>
<dbReference type="PANTHER" id="PTHR42781">
    <property type="entry name" value="SPERMIDINE/PUTRESCINE IMPORT ATP-BINDING PROTEIN POTA"/>
    <property type="match status" value="1"/>
</dbReference>
<gene>
    <name evidence="10" type="ORF">ATM17_40420</name>
</gene>
<evidence type="ECO:0000256" key="5">
    <source>
        <dbReference type="ARBA" id="ARBA00022840"/>
    </source>
</evidence>
<dbReference type="GO" id="GO:0016887">
    <property type="term" value="F:ATP hydrolysis activity"/>
    <property type="evidence" value="ECO:0007669"/>
    <property type="project" value="InterPro"/>
</dbReference>
<keyword evidence="1" id="KW-0813">Transport</keyword>
<dbReference type="AlphaFoldDB" id="A0AAC9FI16"/>
<dbReference type="Proteomes" id="UP000076088">
    <property type="component" value="Plasmid unnamed2"/>
</dbReference>
<keyword evidence="4" id="KW-0547">Nucleotide-binding</keyword>
<keyword evidence="10" id="KW-0614">Plasmid</keyword>
<dbReference type="InterPro" id="IPR017871">
    <property type="entry name" value="ABC_transporter-like_CS"/>
</dbReference>
<dbReference type="InterPro" id="IPR003439">
    <property type="entry name" value="ABC_transporter-like_ATP-bd"/>
</dbReference>
<evidence type="ECO:0000313" key="10">
    <source>
        <dbReference type="EMBL" id="AMU92945.1"/>
    </source>
</evidence>